<dbReference type="Proteomes" id="UP000324629">
    <property type="component" value="Unassembled WGS sequence"/>
</dbReference>
<dbReference type="EMBL" id="QNGE01008815">
    <property type="protein sequence ID" value="KAA3670681.1"/>
    <property type="molecule type" value="Genomic_DNA"/>
</dbReference>
<keyword evidence="2" id="KW-1185">Reference proteome</keyword>
<reference evidence="1 2" key="1">
    <citation type="journal article" date="2019" name="Gigascience">
        <title>Whole-genome sequence of the oriental lung fluke Paragonimus westermani.</title>
        <authorList>
            <person name="Oey H."/>
            <person name="Zakrzewski M."/>
            <person name="Narain K."/>
            <person name="Devi K.R."/>
            <person name="Agatsuma T."/>
            <person name="Nawaratna S."/>
            <person name="Gobert G.N."/>
            <person name="Jones M.K."/>
            <person name="Ragan M.A."/>
            <person name="McManus D.P."/>
            <person name="Krause L."/>
        </authorList>
    </citation>
    <scope>NUCLEOTIDE SEQUENCE [LARGE SCALE GENOMIC DNA]</scope>
    <source>
        <strain evidence="1 2">IND2009</strain>
    </source>
</reference>
<accession>A0A5J4N570</accession>
<protein>
    <submittedName>
        <fullName evidence="1">Uncharacterized protein</fullName>
    </submittedName>
</protein>
<sequence>MSVMKTGTPFASTFVSVTSSPTVFSFGWKPVTSASVDQSSRIEFASVAQSSAIKSALVIPPAFGFGDPSLNAPKTAASEAVSLASSTCSQPLSKPTTGLSTPSSCSPVFSAIKPKDSPANSVTLNPCNPSVSSSATVACLGKRSLAATDSSSNSGFQFGVPPTPKYPITSINGLVNGGPTNLFNVKASFASSQPTATFGFSTPSSLTASTTAISSTFPKFGFGCAQKSTFPGIQSSVPFLFGSKGNSNSTAASFTTQLNPPSANQLASSPFVFGSSGANLPHVFTPASTVNSVFCFGANNPVGTSATSQSGFFGQR</sequence>
<gene>
    <name evidence="1" type="ORF">DEA37_0014026</name>
</gene>
<dbReference type="AlphaFoldDB" id="A0A5J4N570"/>
<comment type="caution">
    <text evidence="1">The sequence shown here is derived from an EMBL/GenBank/DDBJ whole genome shotgun (WGS) entry which is preliminary data.</text>
</comment>
<organism evidence="1 2">
    <name type="scientific">Paragonimus westermani</name>
    <dbReference type="NCBI Taxonomy" id="34504"/>
    <lineage>
        <taxon>Eukaryota</taxon>
        <taxon>Metazoa</taxon>
        <taxon>Spiralia</taxon>
        <taxon>Lophotrochozoa</taxon>
        <taxon>Platyhelminthes</taxon>
        <taxon>Trematoda</taxon>
        <taxon>Digenea</taxon>
        <taxon>Plagiorchiida</taxon>
        <taxon>Troglotremata</taxon>
        <taxon>Troglotrematidae</taxon>
        <taxon>Paragonimus</taxon>
    </lineage>
</organism>
<evidence type="ECO:0000313" key="1">
    <source>
        <dbReference type="EMBL" id="KAA3670681.1"/>
    </source>
</evidence>
<evidence type="ECO:0000313" key="2">
    <source>
        <dbReference type="Proteomes" id="UP000324629"/>
    </source>
</evidence>
<proteinExistence type="predicted"/>
<name>A0A5J4N570_9TREM</name>